<feature type="transmembrane region" description="Helical" evidence="2">
    <location>
        <begin position="101"/>
        <end position="120"/>
    </location>
</feature>
<gene>
    <name evidence="3" type="ORF">MQP27_43160</name>
</gene>
<keyword evidence="4" id="KW-1185">Reference proteome</keyword>
<comment type="caution">
    <text evidence="3">The sequence shown here is derived from an EMBL/GenBank/DDBJ whole genome shotgun (WGS) entry which is preliminary data.</text>
</comment>
<feature type="compositionally biased region" description="Basic and acidic residues" evidence="1">
    <location>
        <begin position="72"/>
        <end position="82"/>
    </location>
</feature>
<proteinExistence type="predicted"/>
<evidence type="ECO:0000256" key="1">
    <source>
        <dbReference type="SAM" id="MobiDB-lite"/>
    </source>
</evidence>
<keyword evidence="2" id="KW-0812">Transmembrane</keyword>
<dbReference type="RefSeq" id="WP_242775862.1">
    <property type="nucleotide sequence ID" value="NZ_JALDAY010000016.1"/>
</dbReference>
<feature type="transmembrane region" description="Helical" evidence="2">
    <location>
        <begin position="425"/>
        <end position="442"/>
    </location>
</feature>
<feature type="transmembrane region" description="Helical" evidence="2">
    <location>
        <begin position="396"/>
        <end position="419"/>
    </location>
</feature>
<evidence type="ECO:0008006" key="5">
    <source>
        <dbReference type="Google" id="ProtNLM"/>
    </source>
</evidence>
<keyword evidence="2" id="KW-1133">Transmembrane helix</keyword>
<name>A0ABS9YKU3_9ACTN</name>
<evidence type="ECO:0000313" key="4">
    <source>
        <dbReference type="Proteomes" id="UP001165269"/>
    </source>
</evidence>
<evidence type="ECO:0000313" key="3">
    <source>
        <dbReference type="EMBL" id="MCI3277888.1"/>
    </source>
</evidence>
<reference evidence="3" key="1">
    <citation type="submission" date="2022-03" db="EMBL/GenBank/DDBJ databases">
        <title>Streptomyces 7R015 and 7R016 isolated from Barleria lupulina in Thailand.</title>
        <authorList>
            <person name="Kanchanasin P."/>
            <person name="Phongsopitanun W."/>
            <person name="Tanasupawat S."/>
        </authorList>
    </citation>
    <scope>NUCLEOTIDE SEQUENCE</scope>
    <source>
        <strain evidence="3">7R015</strain>
    </source>
</reference>
<feature type="region of interest" description="Disordered" evidence="1">
    <location>
        <begin position="72"/>
        <end position="91"/>
    </location>
</feature>
<dbReference type="Proteomes" id="UP001165269">
    <property type="component" value="Unassembled WGS sequence"/>
</dbReference>
<feature type="transmembrane region" description="Helical" evidence="2">
    <location>
        <begin position="32"/>
        <end position="51"/>
    </location>
</feature>
<evidence type="ECO:0000256" key="2">
    <source>
        <dbReference type="SAM" id="Phobius"/>
    </source>
</evidence>
<accession>A0ABS9YKU3</accession>
<feature type="transmembrane region" description="Helical" evidence="2">
    <location>
        <begin position="228"/>
        <end position="249"/>
    </location>
</feature>
<keyword evidence="2" id="KW-0472">Membrane</keyword>
<dbReference type="EMBL" id="JALDAY010000016">
    <property type="protein sequence ID" value="MCI3277888.1"/>
    <property type="molecule type" value="Genomic_DNA"/>
</dbReference>
<sequence>MVETLCATLGFLVVTSVPALWLFSRDPESRRQAILAALGFAIVCVVVLVVCQRRAGGWRPFSEVAREETSKLIQGDRQRGGESPELPSTLPSRRCQQQRTLFWGLSLCTAIIGVVALAAGTPQRSALVQRLHDAGAEFSSVRVEKVSDVRQLSRSGKDPYVATVVVQLPDAAAGEFVYATVKTETYDRLYAGDQVEVLYAPTQPRLGAIAGDERKLGPELRGETMPAYLRWGCIVLWVLGALSVLNVVSRKHGFRGFSRMGDGDRAVRGRYVRIGQYHHEGAGGEGEPRNGKYLEIHTDVGRIPFLADVADHGLPEDVLGHEVWLCWDARRGSQGGRFSAERTPAALVFDSGWVIHGMLNVTKAAAFKGAGTSFEKAIPSVEGSPPLRVLDPRSNWLLSMSPLLSSLCVVATVCAALLVLDLDNMWRWVVAVVGLLCLIAAANPHVSLASDSVKLDSQ</sequence>
<organism evidence="3 4">
    <name type="scientific">Streptomyces cylindrosporus</name>
    <dbReference type="NCBI Taxonomy" id="2927583"/>
    <lineage>
        <taxon>Bacteria</taxon>
        <taxon>Bacillati</taxon>
        <taxon>Actinomycetota</taxon>
        <taxon>Actinomycetes</taxon>
        <taxon>Kitasatosporales</taxon>
        <taxon>Streptomycetaceae</taxon>
        <taxon>Streptomyces</taxon>
    </lineage>
</organism>
<protein>
    <recommendedName>
        <fullName evidence="5">DUF3592 domain-containing protein</fullName>
    </recommendedName>
</protein>